<dbReference type="EMBL" id="HBGE01054147">
    <property type="protein sequence ID" value="CAD9152768.1"/>
    <property type="molecule type" value="Transcribed_RNA"/>
</dbReference>
<name>A0A7S1W791_ALECA</name>
<accession>A0A7S1W791</accession>
<dbReference type="AlphaFoldDB" id="A0A7S1W791"/>
<organism evidence="1">
    <name type="scientific">Alexandrium catenella</name>
    <name type="common">Red tide dinoflagellate</name>
    <name type="synonym">Gonyaulax catenella</name>
    <dbReference type="NCBI Taxonomy" id="2925"/>
    <lineage>
        <taxon>Eukaryota</taxon>
        <taxon>Sar</taxon>
        <taxon>Alveolata</taxon>
        <taxon>Dinophyceae</taxon>
        <taxon>Gonyaulacales</taxon>
        <taxon>Pyrocystaceae</taxon>
        <taxon>Alexandrium</taxon>
    </lineage>
</organism>
<protein>
    <submittedName>
        <fullName evidence="1">Uncharacterized protein</fullName>
    </submittedName>
</protein>
<reference evidence="1" key="1">
    <citation type="submission" date="2021-01" db="EMBL/GenBank/DDBJ databases">
        <authorList>
            <person name="Corre E."/>
            <person name="Pelletier E."/>
            <person name="Niang G."/>
            <person name="Scheremetjew M."/>
            <person name="Finn R."/>
            <person name="Kale V."/>
            <person name="Holt S."/>
            <person name="Cochrane G."/>
            <person name="Meng A."/>
            <person name="Brown T."/>
            <person name="Cohen L."/>
        </authorList>
    </citation>
    <scope>NUCLEOTIDE SEQUENCE</scope>
    <source>
        <strain evidence="1">OF101</strain>
    </source>
</reference>
<gene>
    <name evidence="1" type="ORF">ACAT0790_LOCUS32612</name>
</gene>
<evidence type="ECO:0000313" key="1">
    <source>
        <dbReference type="EMBL" id="CAD9152768.1"/>
    </source>
</evidence>
<sequence>MGPIDYLTGEPMRAGVGSKYHADVLRDEFASYEISAHVYSGSYRYRNRSLYEDADESLSPNVKVCIRGTWTGWKVVEEMQLQMDGWYNALIVLGETRYELFSICLNGDRRQELYPAVNNAAEITWICGPDGQRKGRHWMIDGRDEEVPAGTPFRIRFKWGRDRKLLIWDRAPSDVAKKVPIYQHTYSIVGSWTSWAPQDMVQVPDDDGTWECKLRIGLSGVEDFQFIRDRDFKQAIYPARPHTTKMSIPVRGPDELGHGKNWRVRGPSGDNVKVRLRVVDAQITVTLMSDTKGTKVWQSEQGWSRREYFLTGSFNGWLSTAMTMDPVRPGIFKAVGTVADKFDVFQTGYLAEFQILIDEDNERAYYPDVNGAGSGECIVRGPDGEGAGKYFLVRTSCMPSRAFEVALDLTAIDRRKTVTWTLVIDEQDCTEDME</sequence>
<proteinExistence type="predicted"/>